<dbReference type="InterPro" id="IPR001214">
    <property type="entry name" value="SET_dom"/>
</dbReference>
<accession>A0AAD3DZG7</accession>
<dbReference type="Proteomes" id="UP001054857">
    <property type="component" value="Unassembled WGS sequence"/>
</dbReference>
<dbReference type="CDD" id="cd10527">
    <property type="entry name" value="SET_LSMT"/>
    <property type="match status" value="1"/>
</dbReference>
<sequence length="361" mass="40024">MAHSKVLSLIVSVTVGALLFVASSASEANIGLSAEEEQLMDWIAQEGGNFSVALGRNADGLRGVFTTRSARKGEVLIHIPEHLALSVKPLAAAEVAPLLLKELHTPCSRLRPYMDTLPKEGEVLTAYNFPDEYVKYLANEALESHITTAFKRHAHATFEGRNNGKMAITIPEAVGRMNVSLSYWLHVVSLLSSRTFSLRDGVLSMIPLLDMVNHDSRDENYVDAKDGGYRLIAGRDLAAGEEVTISYGSLRSDELLLFYGFLDTVTSPPQLLATDHRNYTGRFFELQPQEEEPTDAEAAAEVERLQRLLGEFDRRLEELGPVPDTDPRVANLVRAYHAQRRLAIESELARLQRGEGQRTEL</sequence>
<feature type="domain" description="SET" evidence="2">
    <location>
        <begin position="48"/>
        <end position="248"/>
    </location>
</feature>
<keyword evidence="4" id="KW-1185">Reference proteome</keyword>
<protein>
    <recommendedName>
        <fullName evidence="2">SET domain-containing protein</fullName>
    </recommendedName>
</protein>
<name>A0AAD3DZG7_9CHLO</name>
<evidence type="ECO:0000256" key="1">
    <source>
        <dbReference type="SAM" id="SignalP"/>
    </source>
</evidence>
<dbReference type="EMBL" id="BMAR01000043">
    <property type="protein sequence ID" value="GFR50920.1"/>
    <property type="molecule type" value="Genomic_DNA"/>
</dbReference>
<evidence type="ECO:0000313" key="4">
    <source>
        <dbReference type="Proteomes" id="UP001054857"/>
    </source>
</evidence>
<dbReference type="GO" id="GO:0016279">
    <property type="term" value="F:protein-lysine N-methyltransferase activity"/>
    <property type="evidence" value="ECO:0007669"/>
    <property type="project" value="TreeGrafter"/>
</dbReference>
<dbReference type="PANTHER" id="PTHR13271">
    <property type="entry name" value="UNCHARACTERIZED PUTATIVE METHYLTRANSFERASE"/>
    <property type="match status" value="1"/>
</dbReference>
<evidence type="ECO:0000259" key="2">
    <source>
        <dbReference type="PROSITE" id="PS50280"/>
    </source>
</evidence>
<keyword evidence="1" id="KW-0732">Signal</keyword>
<evidence type="ECO:0000313" key="3">
    <source>
        <dbReference type="EMBL" id="GFR50920.1"/>
    </source>
</evidence>
<dbReference type="AlphaFoldDB" id="A0AAD3DZG7"/>
<dbReference type="Pfam" id="PF00856">
    <property type="entry name" value="SET"/>
    <property type="match status" value="1"/>
</dbReference>
<organism evidence="3 4">
    <name type="scientific">Astrephomene gubernaculifera</name>
    <dbReference type="NCBI Taxonomy" id="47775"/>
    <lineage>
        <taxon>Eukaryota</taxon>
        <taxon>Viridiplantae</taxon>
        <taxon>Chlorophyta</taxon>
        <taxon>core chlorophytes</taxon>
        <taxon>Chlorophyceae</taxon>
        <taxon>CS clade</taxon>
        <taxon>Chlamydomonadales</taxon>
        <taxon>Astrephomenaceae</taxon>
        <taxon>Astrephomene</taxon>
    </lineage>
</organism>
<reference evidence="3 4" key="1">
    <citation type="journal article" date="2021" name="Sci. Rep.">
        <title>Genome sequencing of the multicellular alga Astrephomene provides insights into convergent evolution of germ-soma differentiation.</title>
        <authorList>
            <person name="Yamashita S."/>
            <person name="Yamamoto K."/>
            <person name="Matsuzaki R."/>
            <person name="Suzuki S."/>
            <person name="Yamaguchi H."/>
            <person name="Hirooka S."/>
            <person name="Minakuchi Y."/>
            <person name="Miyagishima S."/>
            <person name="Kawachi M."/>
            <person name="Toyoda A."/>
            <person name="Nozaki H."/>
        </authorList>
    </citation>
    <scope>NUCLEOTIDE SEQUENCE [LARGE SCALE GENOMIC DNA]</scope>
    <source>
        <strain evidence="3 4">NIES-4017</strain>
    </source>
</reference>
<proteinExistence type="predicted"/>
<dbReference type="PANTHER" id="PTHR13271:SF123">
    <property type="entry name" value="RIBULOSE-1,5-BISPHOSPHATE CARBOXYLASE_OXYGENASE SMALL SUBUNIT N-METHYLTRANSFERASE I-RELATED"/>
    <property type="match status" value="1"/>
</dbReference>
<dbReference type="InterPro" id="IPR046341">
    <property type="entry name" value="SET_dom_sf"/>
</dbReference>
<feature type="chain" id="PRO_5042203201" description="SET domain-containing protein" evidence="1">
    <location>
        <begin position="26"/>
        <end position="361"/>
    </location>
</feature>
<gene>
    <name evidence="3" type="ORF">Agub_g13239</name>
</gene>
<dbReference type="InterPro" id="IPR050600">
    <property type="entry name" value="SETD3_SETD6_MTase"/>
</dbReference>
<feature type="signal peptide" evidence="1">
    <location>
        <begin position="1"/>
        <end position="25"/>
    </location>
</feature>
<dbReference type="SUPFAM" id="SSF82199">
    <property type="entry name" value="SET domain"/>
    <property type="match status" value="1"/>
</dbReference>
<comment type="caution">
    <text evidence="3">The sequence shown here is derived from an EMBL/GenBank/DDBJ whole genome shotgun (WGS) entry which is preliminary data.</text>
</comment>
<dbReference type="Gene3D" id="3.90.1410.10">
    <property type="entry name" value="set domain protein methyltransferase, domain 1"/>
    <property type="match status" value="1"/>
</dbReference>
<dbReference type="PROSITE" id="PS50280">
    <property type="entry name" value="SET"/>
    <property type="match status" value="1"/>
</dbReference>